<dbReference type="Gene3D" id="3.20.20.80">
    <property type="entry name" value="Glycosidases"/>
    <property type="match status" value="1"/>
</dbReference>
<dbReference type="InterPro" id="IPR010431">
    <property type="entry name" value="Fascin"/>
</dbReference>
<dbReference type="EMBL" id="GBRH01271569">
    <property type="protein sequence ID" value="JAD26326.1"/>
    <property type="molecule type" value="Transcribed_RNA"/>
</dbReference>
<protein>
    <submittedName>
        <fullName evidence="1">Uncharacterized protein</fullName>
    </submittedName>
</protein>
<proteinExistence type="predicted"/>
<dbReference type="GO" id="GO:0051017">
    <property type="term" value="P:actin filament bundle assembly"/>
    <property type="evidence" value="ECO:0007669"/>
    <property type="project" value="TreeGrafter"/>
</dbReference>
<dbReference type="PANTHER" id="PTHR10551:SF28">
    <property type="entry name" value="OS05G0244500 PROTEIN"/>
    <property type="match status" value="1"/>
</dbReference>
<dbReference type="SUPFAM" id="SSF51445">
    <property type="entry name" value="(Trans)glycosidases"/>
    <property type="match status" value="1"/>
</dbReference>
<dbReference type="GO" id="GO:0016477">
    <property type="term" value="P:cell migration"/>
    <property type="evidence" value="ECO:0007669"/>
    <property type="project" value="TreeGrafter"/>
</dbReference>
<dbReference type="AlphaFoldDB" id="A0A0A8YJN0"/>
<dbReference type="InterPro" id="IPR017853">
    <property type="entry name" value="GH"/>
</dbReference>
<dbReference type="GO" id="GO:0051015">
    <property type="term" value="F:actin filament binding"/>
    <property type="evidence" value="ECO:0007669"/>
    <property type="project" value="InterPro"/>
</dbReference>
<dbReference type="GO" id="GO:0005737">
    <property type="term" value="C:cytoplasm"/>
    <property type="evidence" value="ECO:0007669"/>
    <property type="project" value="TreeGrafter"/>
</dbReference>
<reference evidence="1" key="1">
    <citation type="submission" date="2014-09" db="EMBL/GenBank/DDBJ databases">
        <authorList>
            <person name="Magalhaes I.L.F."/>
            <person name="Oliveira U."/>
            <person name="Santos F.R."/>
            <person name="Vidigal T.H.D.A."/>
            <person name="Brescovit A.D."/>
            <person name="Santos A.J."/>
        </authorList>
    </citation>
    <scope>NUCLEOTIDE SEQUENCE</scope>
    <source>
        <tissue evidence="1">Shoot tissue taken approximately 20 cm above the soil surface</tissue>
    </source>
</reference>
<dbReference type="PANTHER" id="PTHR10551">
    <property type="entry name" value="FASCIN"/>
    <property type="match status" value="1"/>
</dbReference>
<evidence type="ECO:0000313" key="1">
    <source>
        <dbReference type="EMBL" id="JAD26326.1"/>
    </source>
</evidence>
<organism evidence="1">
    <name type="scientific">Arundo donax</name>
    <name type="common">Giant reed</name>
    <name type="synonym">Donax arundinaceus</name>
    <dbReference type="NCBI Taxonomy" id="35708"/>
    <lineage>
        <taxon>Eukaryota</taxon>
        <taxon>Viridiplantae</taxon>
        <taxon>Streptophyta</taxon>
        <taxon>Embryophyta</taxon>
        <taxon>Tracheophyta</taxon>
        <taxon>Spermatophyta</taxon>
        <taxon>Magnoliopsida</taxon>
        <taxon>Liliopsida</taxon>
        <taxon>Poales</taxon>
        <taxon>Poaceae</taxon>
        <taxon>PACMAD clade</taxon>
        <taxon>Arundinoideae</taxon>
        <taxon>Arundineae</taxon>
        <taxon>Arundo</taxon>
    </lineage>
</organism>
<reference evidence="1" key="2">
    <citation type="journal article" date="2015" name="Data Brief">
        <title>Shoot transcriptome of the giant reed, Arundo donax.</title>
        <authorList>
            <person name="Barrero R.A."/>
            <person name="Guerrero F.D."/>
            <person name="Moolhuijzen P."/>
            <person name="Goolsby J.A."/>
            <person name="Tidwell J."/>
            <person name="Bellgard S.E."/>
            <person name="Bellgard M.I."/>
        </authorList>
    </citation>
    <scope>NUCLEOTIDE SEQUENCE</scope>
    <source>
        <tissue evidence="1">Shoot tissue taken approximately 20 cm above the soil surface</tissue>
    </source>
</reference>
<sequence>MEGKASFSFSRRNRCVQGSYSCCFWTVCDSHAVKLIIFCSSLMKGNDSCTEPTSHGVACLVFGMSLLDPITISVPSHIFFASHFIVYTDFTSFYINLFFWQDHWSTYIVEDDFKFISSSGLTAVRIPVGWWIASDPNPPAPYV</sequence>
<dbReference type="GO" id="GO:0015629">
    <property type="term" value="C:actin cytoskeleton"/>
    <property type="evidence" value="ECO:0007669"/>
    <property type="project" value="TreeGrafter"/>
</dbReference>
<dbReference type="GO" id="GO:0007163">
    <property type="term" value="P:establishment or maintenance of cell polarity"/>
    <property type="evidence" value="ECO:0007669"/>
    <property type="project" value="TreeGrafter"/>
</dbReference>
<name>A0A0A8YJN0_ARUDO</name>
<accession>A0A0A8YJN0</accession>